<dbReference type="STRING" id="34508.A0A4U8V1W2"/>
<dbReference type="PROSITE" id="PS00383">
    <property type="entry name" value="TYR_PHOSPHATASE_1"/>
    <property type="match status" value="1"/>
</dbReference>
<dbReference type="InterPro" id="IPR000387">
    <property type="entry name" value="Tyr_Pase_dom"/>
</dbReference>
<evidence type="ECO:0000256" key="2">
    <source>
        <dbReference type="ARBA" id="ARBA00022912"/>
    </source>
</evidence>
<dbReference type="FunFam" id="3.90.190.10:FF:000157">
    <property type="entry name" value="Protein-tyrosine phosphatase"/>
    <property type="match status" value="1"/>
</dbReference>
<evidence type="ECO:0008006" key="8">
    <source>
        <dbReference type="Google" id="ProtNLM"/>
    </source>
</evidence>
<dbReference type="InterPro" id="IPR029021">
    <property type="entry name" value="Prot-tyrosine_phosphatase-like"/>
</dbReference>
<evidence type="ECO:0000259" key="5">
    <source>
        <dbReference type="PROSITE" id="PS50056"/>
    </source>
</evidence>
<proteinExistence type="predicted"/>
<sequence length="492" mass="56141">MPFPETLAGISNKNSVVFPHFLYLLSADSSRFRERFCVMATVKPQYSSIRSKIVQNTPDSIQCKLYCKGRTCKYCNSDPWKEEQQALKGLYSNWVTKDILAMSRPTAEHIDRHDLLGQLKRNNIRSVINLQHVGEHASCGPPLHKSGFSYDPENFMSNGIYFYNFLWPDFGANVNSVLDNVKVVWFALQQGRIAVHCHAGLGRTGALIAAYLIWSEMQTAEAAVFRVRRARPNSIQSAGQIDMLMKFEEMVMHNGRAIPGRPISFDAYLGLQRQYLPSGQQRLYTHIPKIIRAVCDRLLHFVFDSSQKFERKLDSAHDLAECTVGRLKINWNGVPASQRKRTSDVISETLSTLCVNNSDLPKHSKTIGFVNVDTVFKTWSVDKVLVTLHNFMVALKRPSTDQEGNELKQILVDLTHEQNTDKKRSFDQAWICSAVHLCNVFCCLIEEPSFFEFEQLMSIWFLSQRNNQFNGVAVEYMNAQRSKMFGKIGDSE</sequence>
<evidence type="ECO:0000313" key="7">
    <source>
        <dbReference type="Proteomes" id="UP000298663"/>
    </source>
</evidence>
<gene>
    <name evidence="6" type="ORF">L596_005885</name>
</gene>
<dbReference type="PROSITE" id="PS50055">
    <property type="entry name" value="TYR_PHOSPHATASE_PTP"/>
    <property type="match status" value="1"/>
</dbReference>
<keyword evidence="7" id="KW-1185">Reference proteome</keyword>
<keyword evidence="1" id="KW-0378">Hydrolase</keyword>
<evidence type="ECO:0000256" key="1">
    <source>
        <dbReference type="ARBA" id="ARBA00022801"/>
    </source>
</evidence>
<protein>
    <recommendedName>
        <fullName evidence="8">Tyrosine specific protein phosphatases domain-containing protein</fullName>
    </recommendedName>
</protein>
<dbReference type="InterPro" id="IPR020422">
    <property type="entry name" value="TYR_PHOSPHATASE_DUAL_dom"/>
</dbReference>
<evidence type="ECO:0000313" key="6">
    <source>
        <dbReference type="EMBL" id="TMS39345.1"/>
    </source>
</evidence>
<feature type="domain" description="Tyrosine-protein phosphatase" evidence="4">
    <location>
        <begin position="160"/>
        <end position="246"/>
    </location>
</feature>
<keyword evidence="2" id="KW-0904">Protein phosphatase</keyword>
<dbReference type="EMBL" id="AZBU02000001">
    <property type="protein sequence ID" value="TMS39345.1"/>
    <property type="molecule type" value="Genomic_DNA"/>
</dbReference>
<organism evidence="6 7">
    <name type="scientific">Steinernema carpocapsae</name>
    <name type="common">Entomopathogenic nematode</name>
    <dbReference type="NCBI Taxonomy" id="34508"/>
    <lineage>
        <taxon>Eukaryota</taxon>
        <taxon>Metazoa</taxon>
        <taxon>Ecdysozoa</taxon>
        <taxon>Nematoda</taxon>
        <taxon>Chromadorea</taxon>
        <taxon>Rhabditida</taxon>
        <taxon>Tylenchina</taxon>
        <taxon>Panagrolaimomorpha</taxon>
        <taxon>Strongyloidoidea</taxon>
        <taxon>Steinernematidae</taxon>
        <taxon>Steinernema</taxon>
    </lineage>
</organism>
<dbReference type="SMART" id="SM00195">
    <property type="entry name" value="DSPc"/>
    <property type="match status" value="1"/>
</dbReference>
<dbReference type="InterPro" id="IPR003595">
    <property type="entry name" value="Tyr_Pase_cat"/>
</dbReference>
<evidence type="ECO:0000259" key="4">
    <source>
        <dbReference type="PROSITE" id="PS50055"/>
    </source>
</evidence>
<name>A0A4U8V1W2_STECR</name>
<comment type="caution">
    <text evidence="6">The sequence shown here is derived from an EMBL/GenBank/DDBJ whole genome shotgun (WGS) entry which is preliminary data.</text>
</comment>
<dbReference type="GO" id="GO:0004725">
    <property type="term" value="F:protein tyrosine phosphatase activity"/>
    <property type="evidence" value="ECO:0007669"/>
    <property type="project" value="InterPro"/>
</dbReference>
<dbReference type="Pfam" id="PF00782">
    <property type="entry name" value="DSPc"/>
    <property type="match status" value="1"/>
</dbReference>
<dbReference type="PROSITE" id="PS50054">
    <property type="entry name" value="TYR_PHOSPHATASE_DUAL"/>
    <property type="match status" value="1"/>
</dbReference>
<dbReference type="Gene3D" id="3.90.190.10">
    <property type="entry name" value="Protein tyrosine phosphatase superfamily"/>
    <property type="match status" value="1"/>
</dbReference>
<dbReference type="SMART" id="SM00404">
    <property type="entry name" value="PTPc_motif"/>
    <property type="match status" value="1"/>
</dbReference>
<dbReference type="InterPro" id="IPR000242">
    <property type="entry name" value="PTP_cat"/>
</dbReference>
<dbReference type="InterPro" id="IPR016130">
    <property type="entry name" value="Tyr_Pase_AS"/>
</dbReference>
<dbReference type="InterPro" id="IPR050561">
    <property type="entry name" value="PTP"/>
</dbReference>
<accession>A0A4U8V1W2</accession>
<dbReference type="PROSITE" id="PS50056">
    <property type="entry name" value="TYR_PHOSPHATASE_2"/>
    <property type="match status" value="1"/>
</dbReference>
<dbReference type="OrthoDB" id="542013at2759"/>
<dbReference type="EMBL" id="CM016762">
    <property type="protein sequence ID" value="TMS39345.1"/>
    <property type="molecule type" value="Genomic_DNA"/>
</dbReference>
<feature type="domain" description="Tyrosine specific protein phosphatases" evidence="5">
    <location>
        <begin position="168"/>
        <end position="242"/>
    </location>
</feature>
<dbReference type="SUPFAM" id="SSF52799">
    <property type="entry name" value="(Phosphotyrosine protein) phosphatases II"/>
    <property type="match status" value="1"/>
</dbReference>
<reference evidence="6 7" key="2">
    <citation type="journal article" date="2019" name="G3 (Bethesda)">
        <title>Hybrid Assembly of the Genome of the Entomopathogenic Nematode Steinernema carpocapsae Identifies the X-Chromosome.</title>
        <authorList>
            <person name="Serra L."/>
            <person name="Macchietto M."/>
            <person name="Macias-Munoz A."/>
            <person name="McGill C.J."/>
            <person name="Rodriguez I.M."/>
            <person name="Rodriguez B."/>
            <person name="Murad R."/>
            <person name="Mortazavi A."/>
        </authorList>
    </citation>
    <scope>NUCLEOTIDE SEQUENCE [LARGE SCALE GENOMIC DNA]</scope>
    <source>
        <strain evidence="6 7">ALL</strain>
    </source>
</reference>
<evidence type="ECO:0000259" key="3">
    <source>
        <dbReference type="PROSITE" id="PS50054"/>
    </source>
</evidence>
<reference evidence="6 7" key="1">
    <citation type="journal article" date="2015" name="Genome Biol.">
        <title>Comparative genomics of Steinernema reveals deeply conserved gene regulatory networks.</title>
        <authorList>
            <person name="Dillman A.R."/>
            <person name="Macchietto M."/>
            <person name="Porter C.F."/>
            <person name="Rogers A."/>
            <person name="Williams B."/>
            <person name="Antoshechkin I."/>
            <person name="Lee M.M."/>
            <person name="Goodwin Z."/>
            <person name="Lu X."/>
            <person name="Lewis E.E."/>
            <person name="Goodrich-Blair H."/>
            <person name="Stock S.P."/>
            <person name="Adams B.J."/>
            <person name="Sternberg P.W."/>
            <person name="Mortazavi A."/>
        </authorList>
    </citation>
    <scope>NUCLEOTIDE SEQUENCE [LARGE SCALE GENOMIC DNA]</scope>
    <source>
        <strain evidence="6 7">ALL</strain>
    </source>
</reference>
<dbReference type="InterPro" id="IPR000340">
    <property type="entry name" value="Dual-sp_phosphatase_cat-dom"/>
</dbReference>
<feature type="domain" description="Tyrosine-protein phosphatase" evidence="3">
    <location>
        <begin position="90"/>
        <end position="253"/>
    </location>
</feature>
<dbReference type="AlphaFoldDB" id="A0A4U8V1W2"/>
<dbReference type="PANTHER" id="PTHR23339">
    <property type="entry name" value="TYROSINE SPECIFIC PROTEIN PHOSPHATASE AND DUAL SPECIFICITY PROTEIN PHOSPHATASE"/>
    <property type="match status" value="1"/>
</dbReference>
<dbReference type="Proteomes" id="UP000298663">
    <property type="component" value="Chromosome X"/>
</dbReference>